<evidence type="ECO:0000256" key="1">
    <source>
        <dbReference type="ARBA" id="ARBA00004123"/>
    </source>
</evidence>
<dbReference type="RefSeq" id="XP_039125376.1">
    <property type="nucleotide sequence ID" value="XM_039269442.1"/>
</dbReference>
<feature type="compositionally biased region" description="Basic and acidic residues" evidence="8">
    <location>
        <begin position="128"/>
        <end position="142"/>
    </location>
</feature>
<keyword evidence="7" id="KW-0539">Nucleus</keyword>
<dbReference type="GO" id="GO:0030968">
    <property type="term" value="P:endoplasmic reticulum unfolded protein response"/>
    <property type="evidence" value="ECO:0007669"/>
    <property type="project" value="EnsemblPlants"/>
</dbReference>
<evidence type="ECO:0000256" key="4">
    <source>
        <dbReference type="ARBA" id="ARBA00023015"/>
    </source>
</evidence>
<dbReference type="SUPFAM" id="SSF57959">
    <property type="entry name" value="Leucine zipper domain"/>
    <property type="match status" value="1"/>
</dbReference>
<organism evidence="10 11">
    <name type="scientific">Dioscorea cayennensis subsp. rotundata</name>
    <name type="common">White Guinea yam</name>
    <name type="synonym">Dioscorea rotundata</name>
    <dbReference type="NCBI Taxonomy" id="55577"/>
    <lineage>
        <taxon>Eukaryota</taxon>
        <taxon>Viridiplantae</taxon>
        <taxon>Streptophyta</taxon>
        <taxon>Embryophyta</taxon>
        <taxon>Tracheophyta</taxon>
        <taxon>Spermatophyta</taxon>
        <taxon>Magnoliopsida</taxon>
        <taxon>Liliopsida</taxon>
        <taxon>Dioscoreales</taxon>
        <taxon>Dioscoreaceae</taxon>
        <taxon>Dioscorea</taxon>
    </lineage>
</organism>
<dbReference type="GO" id="GO:0043565">
    <property type="term" value="F:sequence-specific DNA binding"/>
    <property type="evidence" value="ECO:0007669"/>
    <property type="project" value="EnsemblPlants"/>
</dbReference>
<dbReference type="GO" id="GO:0005634">
    <property type="term" value="C:nucleus"/>
    <property type="evidence" value="ECO:0007669"/>
    <property type="project" value="UniProtKB-SubCell"/>
</dbReference>
<dbReference type="PROSITE" id="PS50217">
    <property type="entry name" value="BZIP"/>
    <property type="match status" value="1"/>
</dbReference>
<dbReference type="Proteomes" id="UP001515500">
    <property type="component" value="Chromosome 5"/>
</dbReference>
<dbReference type="PANTHER" id="PTHR47416:SF8">
    <property type="entry name" value="BASIC-LEUCINE ZIPPER TRANSCRIPTION FACTOR E-RELATED"/>
    <property type="match status" value="1"/>
</dbReference>
<dbReference type="PROSITE" id="PS00036">
    <property type="entry name" value="BZIP_BASIC"/>
    <property type="match status" value="1"/>
</dbReference>
<accession>A0AB40BDU6</accession>
<comment type="similarity">
    <text evidence="3">Belongs to the bZIP family.</text>
</comment>
<dbReference type="GeneID" id="120261524"/>
<evidence type="ECO:0000259" key="9">
    <source>
        <dbReference type="PROSITE" id="PS50217"/>
    </source>
</evidence>
<comment type="subcellular location">
    <subcellularLocation>
        <location evidence="2">Endoplasmic reticulum membrane</location>
        <topology evidence="2">Single-pass membrane protein</topology>
    </subcellularLocation>
    <subcellularLocation>
        <location evidence="1">Nucleus</location>
    </subcellularLocation>
</comment>
<dbReference type="InterPro" id="IPR046347">
    <property type="entry name" value="bZIP_sf"/>
</dbReference>
<evidence type="ECO:0000256" key="5">
    <source>
        <dbReference type="ARBA" id="ARBA00023125"/>
    </source>
</evidence>
<name>A0AB40BDU6_DIOCR</name>
<keyword evidence="5" id="KW-0238">DNA-binding</keyword>
<evidence type="ECO:0000313" key="11">
    <source>
        <dbReference type="RefSeq" id="XP_039125376.1"/>
    </source>
</evidence>
<dbReference type="GO" id="GO:0005789">
    <property type="term" value="C:endoplasmic reticulum membrane"/>
    <property type="evidence" value="ECO:0007669"/>
    <property type="project" value="UniProtKB-SubCell"/>
</dbReference>
<dbReference type="InterPro" id="IPR004827">
    <property type="entry name" value="bZIP"/>
</dbReference>
<feature type="compositionally biased region" description="Basic and acidic residues" evidence="8">
    <location>
        <begin position="106"/>
        <end position="116"/>
    </location>
</feature>
<dbReference type="PANTHER" id="PTHR47416">
    <property type="entry name" value="BASIC-LEUCINE ZIPPER TRANSCRIPTION FACTOR F-RELATED"/>
    <property type="match status" value="1"/>
</dbReference>
<keyword evidence="10" id="KW-1185">Reference proteome</keyword>
<dbReference type="GO" id="GO:0003700">
    <property type="term" value="F:DNA-binding transcription factor activity"/>
    <property type="evidence" value="ECO:0007669"/>
    <property type="project" value="EnsemblPlants"/>
</dbReference>
<evidence type="ECO:0000256" key="8">
    <source>
        <dbReference type="SAM" id="MobiDB-lite"/>
    </source>
</evidence>
<keyword evidence="4" id="KW-0805">Transcription regulation</keyword>
<reference evidence="11" key="1">
    <citation type="submission" date="2025-08" db="UniProtKB">
        <authorList>
            <consortium name="RefSeq"/>
        </authorList>
    </citation>
    <scope>IDENTIFICATION</scope>
</reference>
<dbReference type="CDD" id="cd14704">
    <property type="entry name" value="bZIP_HY5-like"/>
    <property type="match status" value="1"/>
</dbReference>
<feature type="region of interest" description="Disordered" evidence="8">
    <location>
        <begin position="33"/>
        <end position="142"/>
    </location>
</feature>
<protein>
    <submittedName>
        <fullName evidence="11">BZIP transcription factor 50</fullName>
    </submittedName>
</protein>
<gene>
    <name evidence="11" type="primary">LOC120261524</name>
</gene>
<evidence type="ECO:0000256" key="2">
    <source>
        <dbReference type="ARBA" id="ARBA00004389"/>
    </source>
</evidence>
<evidence type="ECO:0000313" key="10">
    <source>
        <dbReference type="Proteomes" id="UP001515500"/>
    </source>
</evidence>
<evidence type="ECO:0000256" key="6">
    <source>
        <dbReference type="ARBA" id="ARBA00023163"/>
    </source>
</evidence>
<feature type="domain" description="BZIP" evidence="9">
    <location>
        <begin position="165"/>
        <end position="206"/>
    </location>
</feature>
<feature type="compositionally biased region" description="Polar residues" evidence="8">
    <location>
        <begin position="38"/>
        <end position="52"/>
    </location>
</feature>
<dbReference type="AlphaFoldDB" id="A0AB40BDU6"/>
<evidence type="ECO:0000256" key="3">
    <source>
        <dbReference type="ARBA" id="ARBA00007163"/>
    </source>
</evidence>
<sequence>MAEVDGVEDFDLEALLRDFDEVPSLDLSDISLFDFPSPEQQSLSPADSNSSWAEELEKFLLENDDGGAETPEVHEGFENNFFSDILGSNDGNSDDEKEEVSGLNDGKSDEDEKKDGASGLDDGESDDDEKKDRVSGLDGGKSEEIEKKDESFVVVDEIEDDSIIKKRRRQMRNRDSAMKSRERKKIYVKDLEMKSRYLESECRRLRYAFQCCVAENLALRQCLQNGRAFGAPAARQESAVLLMESLLLGSLFWLMSIVCLFLAPSLSSLNLKGASRPESGPVLEVQKIENKGAEYDFGYHLIILRRRYRGMRSRMKSSYYYSCSYGVVNGPSLPSVLDF</sequence>
<evidence type="ECO:0000256" key="7">
    <source>
        <dbReference type="ARBA" id="ARBA00023242"/>
    </source>
</evidence>
<proteinExistence type="inferred from homology"/>
<dbReference type="Pfam" id="PF00170">
    <property type="entry name" value="bZIP_1"/>
    <property type="match status" value="1"/>
</dbReference>
<dbReference type="Gene3D" id="1.20.5.170">
    <property type="match status" value="1"/>
</dbReference>
<keyword evidence="6" id="KW-0804">Transcription</keyword>